<dbReference type="SUPFAM" id="SSF56349">
    <property type="entry name" value="DNA breaking-rejoining enzymes"/>
    <property type="match status" value="1"/>
</dbReference>
<dbReference type="OrthoDB" id="530235at2"/>
<keyword evidence="4" id="KW-1185">Reference proteome</keyword>
<comment type="caution">
    <text evidence="3">The sequence shown here is derived from an EMBL/GenBank/DDBJ whole genome shotgun (WGS) entry which is preliminary data.</text>
</comment>
<dbReference type="InterPro" id="IPR050090">
    <property type="entry name" value="Tyrosine_recombinase_XerCD"/>
</dbReference>
<dbReference type="PROSITE" id="PS51898">
    <property type="entry name" value="TYR_RECOMBINASE"/>
    <property type="match status" value="1"/>
</dbReference>
<name>A0A2R5FHQ3_NOSCO</name>
<dbReference type="GO" id="GO:0015074">
    <property type="term" value="P:DNA integration"/>
    <property type="evidence" value="ECO:0007669"/>
    <property type="project" value="InterPro"/>
</dbReference>
<feature type="domain" description="Tyr recombinase" evidence="2">
    <location>
        <begin position="188"/>
        <end position="386"/>
    </location>
</feature>
<accession>A0A2R5FHQ3</accession>
<evidence type="ECO:0000313" key="3">
    <source>
        <dbReference type="EMBL" id="GBG18180.1"/>
    </source>
</evidence>
<organism evidence="3 4">
    <name type="scientific">Nostoc commune NIES-4072</name>
    <dbReference type="NCBI Taxonomy" id="2005467"/>
    <lineage>
        <taxon>Bacteria</taxon>
        <taxon>Bacillati</taxon>
        <taxon>Cyanobacteriota</taxon>
        <taxon>Cyanophyceae</taxon>
        <taxon>Nostocales</taxon>
        <taxon>Nostocaceae</taxon>
        <taxon>Nostoc</taxon>
    </lineage>
</organism>
<dbReference type="PANTHER" id="PTHR30349:SF64">
    <property type="entry name" value="PROPHAGE INTEGRASE INTD-RELATED"/>
    <property type="match status" value="1"/>
</dbReference>
<dbReference type="GO" id="GO:0003677">
    <property type="term" value="F:DNA binding"/>
    <property type="evidence" value="ECO:0007669"/>
    <property type="project" value="InterPro"/>
</dbReference>
<dbReference type="Pfam" id="PF00589">
    <property type="entry name" value="Phage_integrase"/>
    <property type="match status" value="1"/>
</dbReference>
<evidence type="ECO:0000256" key="1">
    <source>
        <dbReference type="ARBA" id="ARBA00023172"/>
    </source>
</evidence>
<dbReference type="GO" id="GO:0006310">
    <property type="term" value="P:DNA recombination"/>
    <property type="evidence" value="ECO:0007669"/>
    <property type="project" value="UniProtKB-KW"/>
</dbReference>
<dbReference type="InterPro" id="IPR002104">
    <property type="entry name" value="Integrase_catalytic"/>
</dbReference>
<evidence type="ECO:0000313" key="4">
    <source>
        <dbReference type="Proteomes" id="UP000245124"/>
    </source>
</evidence>
<proteinExistence type="predicted"/>
<sequence length="386" mass="43932">MDTEDKWISSDPRSDKLLLRFRVKGFPKQFQISTGLKDLKRNRDIVRLRRDAIATDISLGRFDPTLERYQFSPSAIATPLNSLSPNSKGDLGELWEMFTEFQSRQIEATTIYSTYKVVSRTIDRLPSRSLLDAPKIRNWLMENTSQFMASKYLLRFDQCCRWALEEGIITANPFESLKKIKKTKNNTDDCRAFTIEQRDAIVGAFESDDRCSHYSNLIKFLFWTGCRHGEAFALTWKDVSRDCLQISISRSKNLLGIEKGTKNGKSRIFQCSAGAKLHELLLSMKPTASGDSRIFSTKRGCPMTSSALSHAWNRDGKNQTGVVKKLSNEGKVPYLNPYATRHTFATWAIAAGNSPDRVAYWIGDDVNTVLRYYVHPEATKGECPDF</sequence>
<dbReference type="AlphaFoldDB" id="A0A2R5FHQ3"/>
<dbReference type="Gene3D" id="1.10.443.10">
    <property type="entry name" value="Intergrase catalytic core"/>
    <property type="match status" value="1"/>
</dbReference>
<dbReference type="PANTHER" id="PTHR30349">
    <property type="entry name" value="PHAGE INTEGRASE-RELATED"/>
    <property type="match status" value="1"/>
</dbReference>
<dbReference type="Proteomes" id="UP000245124">
    <property type="component" value="Unassembled WGS sequence"/>
</dbReference>
<reference evidence="3 4" key="1">
    <citation type="submission" date="2017-06" db="EMBL/GenBank/DDBJ databases">
        <title>Genome sequencing of cyanobaciteial culture collection at National Institute for Environmental Studies (NIES).</title>
        <authorList>
            <person name="Hirose Y."/>
            <person name="Shimura Y."/>
            <person name="Fujisawa T."/>
            <person name="Nakamura Y."/>
            <person name="Kawachi M."/>
        </authorList>
    </citation>
    <scope>NUCLEOTIDE SEQUENCE [LARGE SCALE GENOMIC DNA]</scope>
    <source>
        <strain evidence="3 4">NIES-4072</strain>
    </source>
</reference>
<evidence type="ECO:0000259" key="2">
    <source>
        <dbReference type="PROSITE" id="PS51898"/>
    </source>
</evidence>
<dbReference type="InterPro" id="IPR011010">
    <property type="entry name" value="DNA_brk_join_enz"/>
</dbReference>
<gene>
    <name evidence="3" type="ORF">NIES4072_18440</name>
</gene>
<dbReference type="InterPro" id="IPR013762">
    <property type="entry name" value="Integrase-like_cat_sf"/>
</dbReference>
<dbReference type="CDD" id="cd01189">
    <property type="entry name" value="INT_ICEBs1_C_like"/>
    <property type="match status" value="1"/>
</dbReference>
<dbReference type="RefSeq" id="WP_109008246.1">
    <property type="nucleotide sequence ID" value="NZ_BDUD01000001.1"/>
</dbReference>
<protein>
    <recommendedName>
        <fullName evidence="2">Tyr recombinase domain-containing protein</fullName>
    </recommendedName>
</protein>
<dbReference type="EMBL" id="BDUD01000001">
    <property type="protein sequence ID" value="GBG18180.1"/>
    <property type="molecule type" value="Genomic_DNA"/>
</dbReference>
<keyword evidence="1" id="KW-0233">DNA recombination</keyword>